<comment type="pathway">
    <text evidence="1">Cofactor biosynthesis; tetrahydrofolate biosynthesis; 5,6,7,8-tetrahydrofolate from 7,8-dihydrofolate: step 1/1.</text>
</comment>
<evidence type="ECO:0000256" key="4">
    <source>
        <dbReference type="ARBA" id="ARBA00022563"/>
    </source>
</evidence>
<dbReference type="SUPFAM" id="SSF53597">
    <property type="entry name" value="Dihydrofolate reductase-like"/>
    <property type="match status" value="1"/>
</dbReference>
<dbReference type="EC" id="1.5.1.3" evidence="2"/>
<dbReference type="InterPro" id="IPR017925">
    <property type="entry name" value="DHFR_CS"/>
</dbReference>
<evidence type="ECO:0000256" key="8">
    <source>
        <dbReference type="SAM" id="MobiDB-lite"/>
    </source>
</evidence>
<protein>
    <recommendedName>
        <fullName evidence="3">Dihydrofolate reductase</fullName>
        <ecNumber evidence="2">1.5.1.3</ecNumber>
    </recommendedName>
</protein>
<evidence type="ECO:0000256" key="5">
    <source>
        <dbReference type="ARBA" id="ARBA00022857"/>
    </source>
</evidence>
<comment type="similarity">
    <text evidence="7">Belongs to the dihydrofolate reductase family.</text>
</comment>
<evidence type="ECO:0000313" key="11">
    <source>
        <dbReference type="Proteomes" id="UP000664521"/>
    </source>
</evidence>
<dbReference type="GO" id="GO:0046452">
    <property type="term" value="P:dihydrofolate metabolic process"/>
    <property type="evidence" value="ECO:0007669"/>
    <property type="project" value="TreeGrafter"/>
</dbReference>
<dbReference type="CDD" id="cd00209">
    <property type="entry name" value="DHFR"/>
    <property type="match status" value="1"/>
</dbReference>
<organism evidence="10 11">
    <name type="scientific">Heterodermia speciosa</name>
    <dbReference type="NCBI Taxonomy" id="116794"/>
    <lineage>
        <taxon>Eukaryota</taxon>
        <taxon>Fungi</taxon>
        <taxon>Dikarya</taxon>
        <taxon>Ascomycota</taxon>
        <taxon>Pezizomycotina</taxon>
        <taxon>Lecanoromycetes</taxon>
        <taxon>OSLEUM clade</taxon>
        <taxon>Lecanoromycetidae</taxon>
        <taxon>Caliciales</taxon>
        <taxon>Physciaceae</taxon>
        <taxon>Heterodermia</taxon>
    </lineage>
</organism>
<dbReference type="GO" id="GO:0050661">
    <property type="term" value="F:NADP binding"/>
    <property type="evidence" value="ECO:0007669"/>
    <property type="project" value="InterPro"/>
</dbReference>
<accession>A0A8H3IWZ0</accession>
<dbReference type="InterPro" id="IPR001796">
    <property type="entry name" value="DHFR_dom"/>
</dbReference>
<evidence type="ECO:0000256" key="3">
    <source>
        <dbReference type="ARBA" id="ARBA00018886"/>
    </source>
</evidence>
<dbReference type="UniPathway" id="UPA00077">
    <property type="reaction ID" value="UER00158"/>
</dbReference>
<dbReference type="PROSITE" id="PS00075">
    <property type="entry name" value="DHFR_1"/>
    <property type="match status" value="1"/>
</dbReference>
<dbReference type="GO" id="GO:0005739">
    <property type="term" value="C:mitochondrion"/>
    <property type="evidence" value="ECO:0007669"/>
    <property type="project" value="TreeGrafter"/>
</dbReference>
<gene>
    <name evidence="10" type="primary">DFR1</name>
    <name evidence="10" type="ORF">HETSPECPRED_007606</name>
</gene>
<dbReference type="InterPro" id="IPR012259">
    <property type="entry name" value="DHFR"/>
</dbReference>
<evidence type="ECO:0000313" key="10">
    <source>
        <dbReference type="EMBL" id="CAF9930339.1"/>
    </source>
</evidence>
<dbReference type="PROSITE" id="PS51330">
    <property type="entry name" value="DHFR_2"/>
    <property type="match status" value="1"/>
</dbReference>
<dbReference type="PANTHER" id="PTHR48069:SF3">
    <property type="entry name" value="DIHYDROFOLATE REDUCTASE"/>
    <property type="match status" value="1"/>
</dbReference>
<evidence type="ECO:0000259" key="9">
    <source>
        <dbReference type="PROSITE" id="PS51330"/>
    </source>
</evidence>
<dbReference type="InterPro" id="IPR024072">
    <property type="entry name" value="DHFR-like_dom_sf"/>
</dbReference>
<dbReference type="PRINTS" id="PR00070">
    <property type="entry name" value="DHFR"/>
</dbReference>
<dbReference type="Proteomes" id="UP000664521">
    <property type="component" value="Unassembled WGS sequence"/>
</dbReference>
<comment type="caution">
    <text evidence="10">The sequence shown here is derived from an EMBL/GenBank/DDBJ whole genome shotgun (WGS) entry which is preliminary data.</text>
</comment>
<dbReference type="GO" id="GO:0046655">
    <property type="term" value="P:folic acid metabolic process"/>
    <property type="evidence" value="ECO:0007669"/>
    <property type="project" value="TreeGrafter"/>
</dbReference>
<dbReference type="GO" id="GO:0006730">
    <property type="term" value="P:one-carbon metabolic process"/>
    <property type="evidence" value="ECO:0007669"/>
    <property type="project" value="UniProtKB-KW"/>
</dbReference>
<feature type="region of interest" description="Disordered" evidence="8">
    <location>
        <begin position="52"/>
        <end position="83"/>
    </location>
</feature>
<dbReference type="Pfam" id="PF00186">
    <property type="entry name" value="DHFR_1"/>
    <property type="match status" value="1"/>
</dbReference>
<dbReference type="PANTHER" id="PTHR48069">
    <property type="entry name" value="DIHYDROFOLATE REDUCTASE"/>
    <property type="match status" value="1"/>
</dbReference>
<dbReference type="GO" id="GO:0004146">
    <property type="term" value="F:dihydrofolate reductase activity"/>
    <property type="evidence" value="ECO:0007669"/>
    <property type="project" value="UniProtKB-EC"/>
</dbReference>
<dbReference type="EMBL" id="CAJPDS010000055">
    <property type="protein sequence ID" value="CAF9930339.1"/>
    <property type="molecule type" value="Genomic_DNA"/>
</dbReference>
<feature type="domain" description="DHFR" evidence="9">
    <location>
        <begin position="74"/>
        <end position="300"/>
    </location>
</feature>
<name>A0A8H3IWZ0_9LECA</name>
<keyword evidence="5" id="KW-0521">NADP</keyword>
<keyword evidence="6" id="KW-0560">Oxidoreductase</keyword>
<dbReference type="Gene3D" id="3.40.430.10">
    <property type="entry name" value="Dihydrofolate Reductase, subunit A"/>
    <property type="match status" value="1"/>
</dbReference>
<feature type="region of interest" description="Disordered" evidence="8">
    <location>
        <begin position="109"/>
        <end position="128"/>
    </location>
</feature>
<dbReference type="GO" id="GO:0046654">
    <property type="term" value="P:tetrahydrofolate biosynthetic process"/>
    <property type="evidence" value="ECO:0007669"/>
    <property type="project" value="UniProtKB-UniPathway"/>
</dbReference>
<proteinExistence type="inferred from homology"/>
<evidence type="ECO:0000256" key="1">
    <source>
        <dbReference type="ARBA" id="ARBA00004903"/>
    </source>
</evidence>
<dbReference type="AlphaFoldDB" id="A0A8H3IWZ0"/>
<feature type="compositionally biased region" description="Basic and acidic residues" evidence="8">
    <location>
        <begin position="62"/>
        <end position="73"/>
    </location>
</feature>
<dbReference type="OrthoDB" id="414698at2759"/>
<evidence type="ECO:0000256" key="7">
    <source>
        <dbReference type="RuleBase" id="RU004474"/>
    </source>
</evidence>
<keyword evidence="4" id="KW-0554">One-carbon metabolism</keyword>
<evidence type="ECO:0000256" key="2">
    <source>
        <dbReference type="ARBA" id="ARBA00012856"/>
    </source>
</evidence>
<evidence type="ECO:0000256" key="6">
    <source>
        <dbReference type="ARBA" id="ARBA00023002"/>
    </source>
</evidence>
<sequence length="323" mass="35657">MQTRAAEDILSLIRELKRAWFDGQLQTIGTSQSEKEAEKYATDVAEKLKNLAANEGKQQQYQRRDVHDQDRRTNGTRVPATTPTLGIGLRGCLPWPPLKSDLAFFARVTKRPPPSSPPLSSSNPGDHVSTAKANAINAVIMGRKTWDSIPSKFRPLKGRVNVVISRDKRVRESCSGLEASGETKTMGAESMNEAIQALQGCFGSNYSQVRLGRVFVIGGASIYEQAMGMECCDRILWTRIRKEFECDVHFPGGGGLGEHEGRAGWQQKSKEELRQWCGEESVGGVQTEGDIEFEVQMWERSIGKDAAIVEPSVEGSEGSQQKL</sequence>
<keyword evidence="11" id="KW-1185">Reference proteome</keyword>
<reference evidence="10" key="1">
    <citation type="submission" date="2021-03" db="EMBL/GenBank/DDBJ databases">
        <authorList>
            <person name="Tagirdzhanova G."/>
        </authorList>
    </citation>
    <scope>NUCLEOTIDE SEQUENCE</scope>
</reference>